<dbReference type="Proteomes" id="UP000288805">
    <property type="component" value="Unassembled WGS sequence"/>
</dbReference>
<feature type="compositionally biased region" description="Basic and acidic residues" evidence="1">
    <location>
        <begin position="192"/>
        <end position="201"/>
    </location>
</feature>
<dbReference type="EMBL" id="QGNW01000021">
    <property type="protein sequence ID" value="RVX14484.1"/>
    <property type="molecule type" value="Genomic_DNA"/>
</dbReference>
<evidence type="ECO:0000313" key="2">
    <source>
        <dbReference type="EMBL" id="RVX14484.1"/>
    </source>
</evidence>
<evidence type="ECO:0008006" key="4">
    <source>
        <dbReference type="Google" id="ProtNLM"/>
    </source>
</evidence>
<proteinExistence type="predicted"/>
<feature type="compositionally biased region" description="Basic and acidic residues" evidence="1">
    <location>
        <begin position="9"/>
        <end position="23"/>
    </location>
</feature>
<organism evidence="2 3">
    <name type="scientific">Vitis vinifera</name>
    <name type="common">Grape</name>
    <dbReference type="NCBI Taxonomy" id="29760"/>
    <lineage>
        <taxon>Eukaryota</taxon>
        <taxon>Viridiplantae</taxon>
        <taxon>Streptophyta</taxon>
        <taxon>Embryophyta</taxon>
        <taxon>Tracheophyta</taxon>
        <taxon>Spermatophyta</taxon>
        <taxon>Magnoliopsida</taxon>
        <taxon>eudicotyledons</taxon>
        <taxon>Gunneridae</taxon>
        <taxon>Pentapetalae</taxon>
        <taxon>rosids</taxon>
        <taxon>Vitales</taxon>
        <taxon>Vitaceae</taxon>
        <taxon>Viteae</taxon>
        <taxon>Vitis</taxon>
    </lineage>
</organism>
<reference evidence="2 3" key="1">
    <citation type="journal article" date="2018" name="PLoS Genet.">
        <title>Population sequencing reveals clonal diversity and ancestral inbreeding in the grapevine cultivar Chardonnay.</title>
        <authorList>
            <person name="Roach M.J."/>
            <person name="Johnson D.L."/>
            <person name="Bohlmann J."/>
            <person name="van Vuuren H.J."/>
            <person name="Jones S.J."/>
            <person name="Pretorius I.S."/>
            <person name="Schmidt S.A."/>
            <person name="Borneman A.R."/>
        </authorList>
    </citation>
    <scope>NUCLEOTIDE SEQUENCE [LARGE SCALE GENOMIC DNA]</scope>
    <source>
        <strain evidence="3">cv. Chardonnay</strain>
        <tissue evidence="2">Leaf</tissue>
    </source>
</reference>
<protein>
    <recommendedName>
        <fullName evidence="4">BUD13-like</fullName>
    </recommendedName>
</protein>
<feature type="compositionally biased region" description="Polar residues" evidence="1">
    <location>
        <begin position="72"/>
        <end position="86"/>
    </location>
</feature>
<evidence type="ECO:0000313" key="3">
    <source>
        <dbReference type="Proteomes" id="UP000288805"/>
    </source>
</evidence>
<feature type="region of interest" description="Disordered" evidence="1">
    <location>
        <begin position="1"/>
        <end position="38"/>
    </location>
</feature>
<dbReference type="AlphaFoldDB" id="A0A438JZU1"/>
<dbReference type="PANTHER" id="PTHR31809:SF0">
    <property type="entry name" value="BUD13 HOMOLOG"/>
    <property type="match status" value="1"/>
</dbReference>
<feature type="compositionally biased region" description="Basic and acidic residues" evidence="1">
    <location>
        <begin position="103"/>
        <end position="115"/>
    </location>
</feature>
<feature type="region of interest" description="Disordered" evidence="1">
    <location>
        <begin position="65"/>
        <end position="213"/>
    </location>
</feature>
<gene>
    <name evidence="2" type="ORF">CK203_017165</name>
</gene>
<comment type="caution">
    <text evidence="2">The sequence shown here is derived from an EMBL/GenBank/DDBJ whole genome shotgun (WGS) entry which is preliminary data.</text>
</comment>
<sequence length="313" mass="35533">MAASTSLKEYLKRYESNNEEETKKKKKRKRKPNQMSQVSLLLMKIQHGKNQLSLKKNMMIQQDGSGWVSISAAPTHSDSGDQNSDVSPPRRQRARYDTPSPEPEPRPSDSGREGSDLSPPRQRQRRYHTPSPELGSKPSGSDFSPSRRPRRQTSADVERKNSDSPIFLTFLPHVVLAATDTPDLSPPRKSRKDVSSSKEPSKTGLISGKDIGELNAKTKKNDWLRFKEMDPLISGRGAEPVYRDKRKGDRISKEEFLKSQKGEEKPKWEDMVNKGLSEVIWFPVSWQCNKDVWISLSNMIQGVKHGDYLKTGM</sequence>
<name>A0A438JZU1_VITVI</name>
<evidence type="ECO:0000256" key="1">
    <source>
        <dbReference type="SAM" id="MobiDB-lite"/>
    </source>
</evidence>
<dbReference type="PANTHER" id="PTHR31809">
    <property type="entry name" value="BUD13 HOMOLOG"/>
    <property type="match status" value="1"/>
</dbReference>
<dbReference type="InterPro" id="IPR051112">
    <property type="entry name" value="CWC26_splicing_factor"/>
</dbReference>
<feature type="region of interest" description="Disordered" evidence="1">
    <location>
        <begin position="244"/>
        <end position="264"/>
    </location>
</feature>
<accession>A0A438JZU1</accession>